<gene>
    <name evidence="2" type="ORF">UFOPK1495_01825</name>
</gene>
<organism evidence="2">
    <name type="scientific">freshwater metagenome</name>
    <dbReference type="NCBI Taxonomy" id="449393"/>
    <lineage>
        <taxon>unclassified sequences</taxon>
        <taxon>metagenomes</taxon>
        <taxon>ecological metagenomes</taxon>
    </lineage>
</organism>
<accession>A0A6J6DRE4</accession>
<dbReference type="EMBL" id="CAEZSU010000272">
    <property type="protein sequence ID" value="CAB4566860.1"/>
    <property type="molecule type" value="Genomic_DNA"/>
</dbReference>
<evidence type="ECO:0000313" key="2">
    <source>
        <dbReference type="EMBL" id="CAB4566860.1"/>
    </source>
</evidence>
<reference evidence="2" key="1">
    <citation type="submission" date="2020-05" db="EMBL/GenBank/DDBJ databases">
        <authorList>
            <person name="Chiriac C."/>
            <person name="Salcher M."/>
            <person name="Ghai R."/>
            <person name="Kavagutti S V."/>
        </authorList>
    </citation>
    <scope>NUCLEOTIDE SEQUENCE</scope>
</reference>
<feature type="region of interest" description="Disordered" evidence="1">
    <location>
        <begin position="1"/>
        <end position="46"/>
    </location>
</feature>
<evidence type="ECO:0000256" key="1">
    <source>
        <dbReference type="SAM" id="MobiDB-lite"/>
    </source>
</evidence>
<dbReference type="AlphaFoldDB" id="A0A6J6DRE4"/>
<proteinExistence type="predicted"/>
<sequence>MPLSTALRAPKSAQRHSPWQPALGKRASRFPSPSPAMGSTPRPHSPLVAFLPEPQNWSLSSPTRTISIRRCGFSQASARQLFRYRRVEFRLVRSRSRIVQVPLAGLAPAPRREQTVTSSPCTRWLRPRVSPRARHLLMSMPQSRSPLQRQSSAVRTRAEFRPSVVRPLIDVCGQGAFRHSPK</sequence>
<protein>
    <submittedName>
        <fullName evidence="2">Unannotated protein</fullName>
    </submittedName>
</protein>
<name>A0A6J6DRE4_9ZZZZ</name>